<dbReference type="Proteomes" id="UP000000768">
    <property type="component" value="Chromosome 3"/>
</dbReference>
<dbReference type="EMBL" id="CM000762">
    <property type="protein sequence ID" value="OQU86157.1"/>
    <property type="molecule type" value="Genomic_DNA"/>
</dbReference>
<protein>
    <submittedName>
        <fullName evidence="1">Uncharacterized protein</fullName>
    </submittedName>
</protein>
<reference evidence="2" key="2">
    <citation type="journal article" date="2018" name="Plant J.">
        <title>The Sorghum bicolor reference genome: improved assembly, gene annotations, a transcriptome atlas, and signatures of genome organization.</title>
        <authorList>
            <person name="McCormick R.F."/>
            <person name="Truong S.K."/>
            <person name="Sreedasyam A."/>
            <person name="Jenkins J."/>
            <person name="Shu S."/>
            <person name="Sims D."/>
            <person name="Kennedy M."/>
            <person name="Amirebrahimi M."/>
            <person name="Weers B.D."/>
            <person name="McKinley B."/>
            <person name="Mattison A."/>
            <person name="Morishige D.T."/>
            <person name="Grimwood J."/>
            <person name="Schmutz J."/>
            <person name="Mullet J.E."/>
        </authorList>
    </citation>
    <scope>NUCLEOTIDE SEQUENCE [LARGE SCALE GENOMIC DNA]</scope>
    <source>
        <strain evidence="2">cv. BTx623</strain>
    </source>
</reference>
<evidence type="ECO:0000313" key="1">
    <source>
        <dbReference type="EMBL" id="OQU86157.1"/>
    </source>
</evidence>
<accession>A0A1W0VVJ2</accession>
<proteinExistence type="predicted"/>
<dbReference type="AlphaFoldDB" id="A0A1W0VVJ2"/>
<sequence>MQQARIFFMCSTLYTQFVVLLLFEVLGSIKCCTAPFALGRKQALGFTSLSVQLQHHALSWQKGSSFEHKASSICPSCQPDSP</sequence>
<organism evidence="1 2">
    <name type="scientific">Sorghum bicolor</name>
    <name type="common">Sorghum</name>
    <name type="synonym">Sorghum vulgare</name>
    <dbReference type="NCBI Taxonomy" id="4558"/>
    <lineage>
        <taxon>Eukaryota</taxon>
        <taxon>Viridiplantae</taxon>
        <taxon>Streptophyta</taxon>
        <taxon>Embryophyta</taxon>
        <taxon>Tracheophyta</taxon>
        <taxon>Spermatophyta</taxon>
        <taxon>Magnoliopsida</taxon>
        <taxon>Liliopsida</taxon>
        <taxon>Poales</taxon>
        <taxon>Poaceae</taxon>
        <taxon>PACMAD clade</taxon>
        <taxon>Panicoideae</taxon>
        <taxon>Andropogonodae</taxon>
        <taxon>Andropogoneae</taxon>
        <taxon>Sorghinae</taxon>
        <taxon>Sorghum</taxon>
    </lineage>
</organism>
<keyword evidence="2" id="KW-1185">Reference proteome</keyword>
<dbReference type="Gramene" id="OQU86157">
    <property type="protein sequence ID" value="OQU86157"/>
    <property type="gene ID" value="SORBI_3003G035001"/>
</dbReference>
<name>A0A1W0VVJ2_SORBI</name>
<dbReference type="InParanoid" id="A0A1W0VVJ2"/>
<evidence type="ECO:0000313" key="2">
    <source>
        <dbReference type="Proteomes" id="UP000000768"/>
    </source>
</evidence>
<gene>
    <name evidence="1" type="ORF">SORBI_3003G035001</name>
</gene>
<reference evidence="1 2" key="1">
    <citation type="journal article" date="2009" name="Nature">
        <title>The Sorghum bicolor genome and the diversification of grasses.</title>
        <authorList>
            <person name="Paterson A.H."/>
            <person name="Bowers J.E."/>
            <person name="Bruggmann R."/>
            <person name="Dubchak I."/>
            <person name="Grimwood J."/>
            <person name="Gundlach H."/>
            <person name="Haberer G."/>
            <person name="Hellsten U."/>
            <person name="Mitros T."/>
            <person name="Poliakov A."/>
            <person name="Schmutz J."/>
            <person name="Spannagl M."/>
            <person name="Tang H."/>
            <person name="Wang X."/>
            <person name="Wicker T."/>
            <person name="Bharti A.K."/>
            <person name="Chapman J."/>
            <person name="Feltus F.A."/>
            <person name="Gowik U."/>
            <person name="Grigoriev I.V."/>
            <person name="Lyons E."/>
            <person name="Maher C.A."/>
            <person name="Martis M."/>
            <person name="Narechania A."/>
            <person name="Otillar R.P."/>
            <person name="Penning B.W."/>
            <person name="Salamov A.A."/>
            <person name="Wang Y."/>
            <person name="Zhang L."/>
            <person name="Carpita N.C."/>
            <person name="Freeling M."/>
            <person name="Gingle A.R."/>
            <person name="Hash C.T."/>
            <person name="Keller B."/>
            <person name="Klein P."/>
            <person name="Kresovich S."/>
            <person name="McCann M.C."/>
            <person name="Ming R."/>
            <person name="Peterson D.G."/>
            <person name="Mehboob-ur-Rahman"/>
            <person name="Ware D."/>
            <person name="Westhoff P."/>
            <person name="Mayer K.F."/>
            <person name="Messing J."/>
            <person name="Rokhsar D.S."/>
        </authorList>
    </citation>
    <scope>NUCLEOTIDE SEQUENCE [LARGE SCALE GENOMIC DNA]</scope>
    <source>
        <strain evidence="2">cv. BTx623</strain>
    </source>
</reference>
<dbReference type="OMA" id="IKCCTAP"/>